<accession>A0A9X0CWZ9</accession>
<feature type="transmembrane region" description="Helical" evidence="1">
    <location>
        <begin position="78"/>
        <end position="101"/>
    </location>
</feature>
<keyword evidence="1" id="KW-1133">Transmembrane helix</keyword>
<evidence type="ECO:0000313" key="2">
    <source>
        <dbReference type="EMBL" id="KAJ7377458.1"/>
    </source>
</evidence>
<comment type="caution">
    <text evidence="2">The sequence shown here is derived from an EMBL/GenBank/DDBJ whole genome shotgun (WGS) entry which is preliminary data.</text>
</comment>
<keyword evidence="1" id="KW-0812">Transmembrane</keyword>
<name>A0A9X0CWZ9_9CNID</name>
<dbReference type="EMBL" id="MU826378">
    <property type="protein sequence ID" value="KAJ7377458.1"/>
    <property type="molecule type" value="Genomic_DNA"/>
</dbReference>
<evidence type="ECO:0000313" key="3">
    <source>
        <dbReference type="Proteomes" id="UP001163046"/>
    </source>
</evidence>
<keyword evidence="1" id="KW-0472">Membrane</keyword>
<gene>
    <name evidence="2" type="ORF">OS493_028899</name>
</gene>
<keyword evidence="3" id="KW-1185">Reference proteome</keyword>
<dbReference type="Proteomes" id="UP001163046">
    <property type="component" value="Unassembled WGS sequence"/>
</dbReference>
<proteinExistence type="predicted"/>
<reference evidence="2" key="1">
    <citation type="submission" date="2023-01" db="EMBL/GenBank/DDBJ databases">
        <title>Genome assembly of the deep-sea coral Lophelia pertusa.</title>
        <authorList>
            <person name="Herrera S."/>
            <person name="Cordes E."/>
        </authorList>
    </citation>
    <scope>NUCLEOTIDE SEQUENCE</scope>
    <source>
        <strain evidence="2">USNM1676648</strain>
        <tissue evidence="2">Polyp</tissue>
    </source>
</reference>
<organism evidence="2 3">
    <name type="scientific">Desmophyllum pertusum</name>
    <dbReference type="NCBI Taxonomy" id="174260"/>
    <lineage>
        <taxon>Eukaryota</taxon>
        <taxon>Metazoa</taxon>
        <taxon>Cnidaria</taxon>
        <taxon>Anthozoa</taxon>
        <taxon>Hexacorallia</taxon>
        <taxon>Scleractinia</taxon>
        <taxon>Caryophylliina</taxon>
        <taxon>Caryophylliidae</taxon>
        <taxon>Desmophyllum</taxon>
    </lineage>
</organism>
<sequence length="183" mass="21354">MSILSASVVAIVTFPIYYLSYQTQINCLYHSDQSTPKKLQWLRTISEAVVILFFYYWFFVTTLFYFRPFQISGLKRKIVFICLPFYCLHKLVYTIGIQALGFSHFKLTPLQHIPGNVVFYLCLCTQHAANCDRNERKQFCWLKKGLLPDAVRFVIPVHCEHAAQTSHIAHWDHGHHGMPVRPT</sequence>
<dbReference type="AlphaFoldDB" id="A0A9X0CWZ9"/>
<evidence type="ECO:0000256" key="1">
    <source>
        <dbReference type="SAM" id="Phobius"/>
    </source>
</evidence>
<protein>
    <submittedName>
        <fullName evidence="2">Uncharacterized protein</fullName>
    </submittedName>
</protein>
<feature type="transmembrane region" description="Helical" evidence="1">
    <location>
        <begin position="48"/>
        <end position="66"/>
    </location>
</feature>
<dbReference type="OrthoDB" id="5984966at2759"/>